<dbReference type="AlphaFoldDB" id="A0A4R7ZNJ9"/>
<protein>
    <submittedName>
        <fullName evidence="1">Uncharacterized protein</fullName>
    </submittedName>
</protein>
<dbReference type="OrthoDB" id="234760at2"/>
<gene>
    <name evidence="1" type="ORF">EV650_4855</name>
</gene>
<sequence>MIDVRGGHTPWEPVGTLHFTGSPAVMYDEKLGTVRLVANDTAGQDRRTRKVNRWHLPWQDYSHWITA</sequence>
<dbReference type="Proteomes" id="UP000295447">
    <property type="component" value="Unassembled WGS sequence"/>
</dbReference>
<keyword evidence="2" id="KW-1185">Reference proteome</keyword>
<evidence type="ECO:0000313" key="1">
    <source>
        <dbReference type="EMBL" id="TDW18271.1"/>
    </source>
</evidence>
<proteinExistence type="predicted"/>
<name>A0A4R7ZNJ9_9ACTN</name>
<accession>A0A4R7ZNJ9</accession>
<dbReference type="EMBL" id="SODF01000002">
    <property type="protein sequence ID" value="TDW18271.1"/>
    <property type="molecule type" value="Genomic_DNA"/>
</dbReference>
<reference evidence="1 2" key="1">
    <citation type="submission" date="2019-03" db="EMBL/GenBank/DDBJ databases">
        <title>Genomic Encyclopedia of Type Strains, Phase III (KMG-III): the genomes of soil and plant-associated and newly described type strains.</title>
        <authorList>
            <person name="Whitman W."/>
        </authorList>
    </citation>
    <scope>NUCLEOTIDE SEQUENCE [LARGE SCALE GENOMIC DNA]</scope>
    <source>
        <strain evidence="1 2">VKM Ac-2570</strain>
    </source>
</reference>
<evidence type="ECO:0000313" key="2">
    <source>
        <dbReference type="Proteomes" id="UP000295447"/>
    </source>
</evidence>
<organism evidence="1 2">
    <name type="scientific">Kribbella kalugense</name>
    <dbReference type="NCBI Taxonomy" id="2512221"/>
    <lineage>
        <taxon>Bacteria</taxon>
        <taxon>Bacillati</taxon>
        <taxon>Actinomycetota</taxon>
        <taxon>Actinomycetes</taxon>
        <taxon>Propionibacteriales</taxon>
        <taxon>Kribbellaceae</taxon>
        <taxon>Kribbella</taxon>
    </lineage>
</organism>
<dbReference type="RefSeq" id="WP_134121275.1">
    <property type="nucleotide sequence ID" value="NZ_SODF01000002.1"/>
</dbReference>
<comment type="caution">
    <text evidence="1">The sequence shown here is derived from an EMBL/GenBank/DDBJ whole genome shotgun (WGS) entry which is preliminary data.</text>
</comment>